<accession>A0A926DP61</accession>
<dbReference type="SUPFAM" id="SSF69360">
    <property type="entry name" value="Cell wall binding repeat"/>
    <property type="match status" value="1"/>
</dbReference>
<dbReference type="Gene3D" id="3.30.457.10">
    <property type="entry name" value="Copper amine oxidase-like, N-terminal domain"/>
    <property type="match status" value="1"/>
</dbReference>
<evidence type="ECO:0000313" key="5">
    <source>
        <dbReference type="Proteomes" id="UP000611762"/>
    </source>
</evidence>
<keyword evidence="5" id="KW-1185">Reference proteome</keyword>
<dbReference type="Proteomes" id="UP000611762">
    <property type="component" value="Unassembled WGS sequence"/>
</dbReference>
<dbReference type="Pfam" id="PF07833">
    <property type="entry name" value="Cu_amine_oxidN1"/>
    <property type="match status" value="1"/>
</dbReference>
<feature type="compositionally biased region" description="Polar residues" evidence="1">
    <location>
        <begin position="369"/>
        <end position="379"/>
    </location>
</feature>
<feature type="domain" description="Copper amine oxidase-like N-terminal" evidence="3">
    <location>
        <begin position="405"/>
        <end position="505"/>
    </location>
</feature>
<dbReference type="AlphaFoldDB" id="A0A926DP61"/>
<feature type="region of interest" description="Disordered" evidence="1">
    <location>
        <begin position="339"/>
        <end position="385"/>
    </location>
</feature>
<dbReference type="PANTHER" id="PTHR37841">
    <property type="entry name" value="GLR2918 PROTEIN"/>
    <property type="match status" value="1"/>
</dbReference>
<dbReference type="RefSeq" id="WP_249313485.1">
    <property type="nucleotide sequence ID" value="NZ_JACRSU010000004.1"/>
</dbReference>
<evidence type="ECO:0000256" key="1">
    <source>
        <dbReference type="SAM" id="MobiDB-lite"/>
    </source>
</evidence>
<comment type="caution">
    <text evidence="4">The sequence shown here is derived from an EMBL/GenBank/DDBJ whole genome shotgun (WGS) entry which is preliminary data.</text>
</comment>
<gene>
    <name evidence="4" type="ORF">H8698_10735</name>
</gene>
<organism evidence="4 5">
    <name type="scientific">Congzhengia minquanensis</name>
    <dbReference type="NCBI Taxonomy" id="2763657"/>
    <lineage>
        <taxon>Bacteria</taxon>
        <taxon>Bacillati</taxon>
        <taxon>Bacillota</taxon>
        <taxon>Clostridia</taxon>
        <taxon>Eubacteriales</taxon>
        <taxon>Oscillospiraceae</taxon>
        <taxon>Congzhengia</taxon>
    </lineage>
</organism>
<dbReference type="EMBL" id="JACRSU010000004">
    <property type="protein sequence ID" value="MBC8541451.1"/>
    <property type="molecule type" value="Genomic_DNA"/>
</dbReference>
<dbReference type="InterPro" id="IPR036582">
    <property type="entry name" value="Mao_N_sf"/>
</dbReference>
<dbReference type="InterPro" id="IPR012854">
    <property type="entry name" value="Cu_amine_oxidase-like_N"/>
</dbReference>
<feature type="compositionally biased region" description="Low complexity" evidence="1">
    <location>
        <begin position="339"/>
        <end position="368"/>
    </location>
</feature>
<sequence>MKKTITVLLVLLLVFAAGLSASAAGYTVVCSPQYNMAESFESSVTKVSKNSKWALADTNGTAITGYNWEAMGDITSEYIPAKKGGKWGYITPAGAELIPYQYTTAGCFKNGVAMVQKSDGKYAYINIYGDVIFHSPFTYSFSPSEGAICGMINGLYGYSDTEGNIIIHPQFEMAFDFHEGYAAVKFGGKWGFITSYGAYSVKPAYDYASDFKNGYAVCRLNGKYGIIDTAGTRTSSFDFDYIGPPDNSNRYPAKAGTVSGFIHANGEWLLKTQYDFCYQYTDGVARVYKDGKWGYIDETGTELVPPTFADCGEYHNGRAPYSLDGVLWGYLTLNVKPAETTPPAVDTPTPTVTPTPDNTTSPNTDGPTIQNPASDSTRPLTPDRENCISMKIGSKIALKGIDERTLSAPPVLIDGTTMIPVRDVVELLGGSIAWNAENQRINISLNYITISMTVGSKIGYVAGIPTPMQQAPVLLNGSTLVPLRNVVDGLNCELKWIDTQQNIYIYYK</sequence>
<name>A0A926DP61_9FIRM</name>
<proteinExistence type="predicted"/>
<feature type="signal peptide" evidence="2">
    <location>
        <begin position="1"/>
        <end position="23"/>
    </location>
</feature>
<protein>
    <submittedName>
        <fullName evidence="4">WG repeat-containing protein</fullName>
    </submittedName>
</protein>
<dbReference type="SUPFAM" id="SSF55383">
    <property type="entry name" value="Copper amine oxidase, domain N"/>
    <property type="match status" value="1"/>
</dbReference>
<dbReference type="PANTHER" id="PTHR37841:SF1">
    <property type="entry name" value="DUF3298 DOMAIN-CONTAINING PROTEIN"/>
    <property type="match status" value="1"/>
</dbReference>
<evidence type="ECO:0000259" key="3">
    <source>
        <dbReference type="Pfam" id="PF07833"/>
    </source>
</evidence>
<keyword evidence="2" id="KW-0732">Signal</keyword>
<reference evidence="4" key="1">
    <citation type="submission" date="2020-08" db="EMBL/GenBank/DDBJ databases">
        <title>Genome public.</title>
        <authorList>
            <person name="Liu C."/>
            <person name="Sun Q."/>
        </authorList>
    </citation>
    <scope>NUCLEOTIDE SEQUENCE</scope>
    <source>
        <strain evidence="4">H8</strain>
    </source>
</reference>
<feature type="chain" id="PRO_5037887054" evidence="2">
    <location>
        <begin position="24"/>
        <end position="508"/>
    </location>
</feature>
<dbReference type="Pfam" id="PF14903">
    <property type="entry name" value="WG_beta_rep"/>
    <property type="match status" value="4"/>
</dbReference>
<evidence type="ECO:0000313" key="4">
    <source>
        <dbReference type="EMBL" id="MBC8541451.1"/>
    </source>
</evidence>
<evidence type="ECO:0000256" key="2">
    <source>
        <dbReference type="SAM" id="SignalP"/>
    </source>
</evidence>
<dbReference type="InterPro" id="IPR032774">
    <property type="entry name" value="WG_beta_rep"/>
</dbReference>